<accession>A0A250WWR5</accession>
<feature type="transmembrane region" description="Helical" evidence="8">
    <location>
        <begin position="204"/>
        <end position="223"/>
    </location>
</feature>
<dbReference type="PANTHER" id="PTHR12226:SF2">
    <property type="entry name" value="MANNOSE-P-DOLICHOL UTILIZATION DEFECT 1 PROTEIN"/>
    <property type="match status" value="1"/>
</dbReference>
<name>A0A250WWR5_9CHLO</name>
<dbReference type="InterPro" id="IPR006603">
    <property type="entry name" value="PQ-loop_rpt"/>
</dbReference>
<evidence type="ECO:0000256" key="3">
    <source>
        <dbReference type="ARBA" id="ARBA00022692"/>
    </source>
</evidence>
<evidence type="ECO:0000256" key="5">
    <source>
        <dbReference type="ARBA" id="ARBA00022989"/>
    </source>
</evidence>
<dbReference type="Gene3D" id="1.20.1280.290">
    <property type="match status" value="2"/>
</dbReference>
<evidence type="ECO:0000313" key="9">
    <source>
        <dbReference type="EMBL" id="GAX75274.1"/>
    </source>
</evidence>
<dbReference type="Pfam" id="PF04193">
    <property type="entry name" value="PQ-loop"/>
    <property type="match status" value="2"/>
</dbReference>
<comment type="subcellular location">
    <subcellularLocation>
        <location evidence="1">Membrane</location>
        <topology evidence="1">Multi-pass membrane protein</topology>
    </subcellularLocation>
</comment>
<feature type="transmembrane region" description="Helical" evidence="8">
    <location>
        <begin position="290"/>
        <end position="311"/>
    </location>
</feature>
<evidence type="ECO:0000313" key="10">
    <source>
        <dbReference type="Proteomes" id="UP000232323"/>
    </source>
</evidence>
<dbReference type="GO" id="GO:0016020">
    <property type="term" value="C:membrane"/>
    <property type="evidence" value="ECO:0007669"/>
    <property type="project" value="UniProtKB-SubCell"/>
</dbReference>
<keyword evidence="2" id="KW-0813">Transport</keyword>
<comment type="caution">
    <text evidence="9">The sequence shown here is derived from an EMBL/GenBank/DDBJ whole genome shotgun (WGS) entry which is preliminary data.</text>
</comment>
<evidence type="ECO:0000256" key="2">
    <source>
        <dbReference type="ARBA" id="ARBA00022448"/>
    </source>
</evidence>
<protein>
    <recommendedName>
        <fullName evidence="11">Mannose-P-dolichol utilization defect 1 protein homolog</fullName>
    </recommendedName>
</protein>
<evidence type="ECO:0008006" key="11">
    <source>
        <dbReference type="Google" id="ProtNLM"/>
    </source>
</evidence>
<keyword evidence="5 8" id="KW-1133">Transmembrane helix</keyword>
<dbReference type="PANTHER" id="PTHR12226">
    <property type="entry name" value="MANNOSE-P-DOLICHOL UTILIZATION DEFECT 1 LEC35 -RELATED"/>
    <property type="match status" value="1"/>
</dbReference>
<reference evidence="9 10" key="1">
    <citation type="submission" date="2017-08" db="EMBL/GenBank/DDBJ databases">
        <title>Acidophilic green algal genome provides insights into adaptation to an acidic environment.</title>
        <authorList>
            <person name="Hirooka S."/>
            <person name="Hirose Y."/>
            <person name="Kanesaki Y."/>
            <person name="Higuchi S."/>
            <person name="Fujiwara T."/>
            <person name="Onuma R."/>
            <person name="Era A."/>
            <person name="Ohbayashi R."/>
            <person name="Uzuka A."/>
            <person name="Nozaki H."/>
            <person name="Yoshikawa H."/>
            <person name="Miyagishima S.Y."/>
        </authorList>
    </citation>
    <scope>NUCLEOTIDE SEQUENCE [LARGE SCALE GENOMIC DNA]</scope>
    <source>
        <strain evidence="9 10">NIES-2499</strain>
    </source>
</reference>
<organism evidence="9 10">
    <name type="scientific">Chlamydomonas eustigma</name>
    <dbReference type="NCBI Taxonomy" id="1157962"/>
    <lineage>
        <taxon>Eukaryota</taxon>
        <taxon>Viridiplantae</taxon>
        <taxon>Chlorophyta</taxon>
        <taxon>core chlorophytes</taxon>
        <taxon>Chlorophyceae</taxon>
        <taxon>CS clade</taxon>
        <taxon>Chlamydomonadales</taxon>
        <taxon>Chlamydomonadaceae</taxon>
        <taxon>Chlamydomonas</taxon>
    </lineage>
</organism>
<keyword evidence="3 8" id="KW-0812">Transmembrane</keyword>
<evidence type="ECO:0000256" key="6">
    <source>
        <dbReference type="ARBA" id="ARBA00023136"/>
    </source>
</evidence>
<keyword evidence="4" id="KW-0677">Repeat</keyword>
<dbReference type="Proteomes" id="UP000232323">
    <property type="component" value="Unassembled WGS sequence"/>
</dbReference>
<proteinExistence type="inferred from homology"/>
<keyword evidence="6 8" id="KW-0472">Membrane</keyword>
<evidence type="ECO:0000256" key="8">
    <source>
        <dbReference type="SAM" id="Phobius"/>
    </source>
</evidence>
<comment type="similarity">
    <text evidence="7">Belongs to the MPDU1 (TC 2.A.43.3) family.</text>
</comment>
<dbReference type="EMBL" id="BEGY01000011">
    <property type="protein sequence ID" value="GAX75274.1"/>
    <property type="molecule type" value="Genomic_DNA"/>
</dbReference>
<dbReference type="OrthoDB" id="271506at2759"/>
<sequence length="326" mass="35551">MVPINLDNNGILICYRKPSSAMQAYWHSRPPLLGSTSKQIRPLDQQRCQKIRCFSFSHKLQVSPGPLKQLCLVTQPYRKGPSSSVAAHCTSGVTVSLTVQPEAVISHVTATAGWSEVLAVVIGYLVLAGACFRSIPQIVRMLKEKSAEGLSLTSNVSELLSYTVHIVYNVKQGYPFNTFGDSVPLWFQDVLIVWLILKHQSVPVPMVLGGMLVFAGICCWLASPYATLEMLNLLQSSNILVGIFGMKLPQIILNIRRGDSGVLSPTTCLLNVAGNLARVYTTCILTQDRLLLAGILIQGVLNLILLLQALATEKKFNANSSKLSTS</sequence>
<dbReference type="InterPro" id="IPR016817">
    <property type="entry name" value="MannP-dilichol_defect-1"/>
</dbReference>
<evidence type="ECO:0000256" key="1">
    <source>
        <dbReference type="ARBA" id="ARBA00004141"/>
    </source>
</evidence>
<evidence type="ECO:0000256" key="7">
    <source>
        <dbReference type="ARBA" id="ARBA00038475"/>
    </source>
</evidence>
<gene>
    <name evidence="9" type="ORF">CEUSTIGMA_g2719.t1</name>
</gene>
<keyword evidence="10" id="KW-1185">Reference proteome</keyword>
<dbReference type="SMART" id="SM00679">
    <property type="entry name" value="CTNS"/>
    <property type="match status" value="2"/>
</dbReference>
<evidence type="ECO:0000256" key="4">
    <source>
        <dbReference type="ARBA" id="ARBA00022737"/>
    </source>
</evidence>
<dbReference type="AlphaFoldDB" id="A0A250WWR5"/>